<name>A0A538U7F2_UNCEI</name>
<gene>
    <name evidence="5" type="ORF">E6K80_04515</name>
</gene>
<dbReference type="GO" id="GO:0051539">
    <property type="term" value="F:4 iron, 4 sulfur cluster binding"/>
    <property type="evidence" value="ECO:0007669"/>
    <property type="project" value="TreeGrafter"/>
</dbReference>
<keyword evidence="3" id="KW-0411">Iron-sulfur</keyword>
<dbReference type="InterPro" id="IPR050926">
    <property type="entry name" value="Aconitase/IPM_isomerase"/>
</dbReference>
<dbReference type="EMBL" id="VBPA01000101">
    <property type="protein sequence ID" value="TMQ71797.1"/>
    <property type="molecule type" value="Genomic_DNA"/>
</dbReference>
<dbReference type="InterPro" id="IPR015928">
    <property type="entry name" value="Aconitase/3IPM_dehydase_swvl"/>
</dbReference>
<accession>A0A538U7F2</accession>
<dbReference type="Gene3D" id="3.20.19.10">
    <property type="entry name" value="Aconitase, domain 4"/>
    <property type="match status" value="1"/>
</dbReference>
<dbReference type="GO" id="GO:0006099">
    <property type="term" value="P:tricarboxylic acid cycle"/>
    <property type="evidence" value="ECO:0007669"/>
    <property type="project" value="TreeGrafter"/>
</dbReference>
<sequence>MTRSLVRLILEAHREDPRVPALPWRVRADHVVLDQSEGTFALWAFHAGGGAVAAGLGLLALLECGLHVALPGLGRCGHMYAERFAAPGKLALGCAADLALAGALGMLSHAASRLECAAALAGAPHAMMPPEVDRVRFHGAPGVGVSGHDIALELERRLPARGADRVIEVCGPGVERLAMRDRFAIAAAAKGLGSRAIVFPSDEVTHDWMRALGRDADWKRSPAELEAAAMLELELEAVEPWLQRPGEPEAIRAVRHAAGTRVRRVIIGPRATYGDWAALAACLRGRGVNPRVACVVVPGSLRTLAAARAGGLWSELEASGIRLAAESGEAGVAPRPEGMVLQYGLDDAADEIGHDGAWHASLESCAAAALTGAITDPREIVAEGPAQLEPPSYPIDADRILAPSAGSGARAPNPRPTVPKRGVVLLRAGDDLSAARVLPLGPKLAALPPEELVELVFATIDRGFAARARAAGSGWLVAGRGFLGGPRADLVAWMLARLEVRVVIARGYAAGAATALVHAGVLPLVASERDDRGLETGDELEMPGGFEAIEPGIPVTVRDLTRGTQLLLGHPLGPHEVVVLKAGGILAPAAAAV</sequence>
<dbReference type="SUPFAM" id="SSF53732">
    <property type="entry name" value="Aconitase iron-sulfur domain"/>
    <property type="match status" value="1"/>
</dbReference>
<evidence type="ECO:0000256" key="1">
    <source>
        <dbReference type="ARBA" id="ARBA00022723"/>
    </source>
</evidence>
<dbReference type="GO" id="GO:0046872">
    <property type="term" value="F:metal ion binding"/>
    <property type="evidence" value="ECO:0007669"/>
    <property type="project" value="UniProtKB-KW"/>
</dbReference>
<reference evidence="5 6" key="1">
    <citation type="journal article" date="2019" name="Nat. Microbiol.">
        <title>Mediterranean grassland soil C-N compound turnover is dependent on rainfall and depth, and is mediated by genomically divergent microorganisms.</title>
        <authorList>
            <person name="Diamond S."/>
            <person name="Andeer P.F."/>
            <person name="Li Z."/>
            <person name="Crits-Christoph A."/>
            <person name="Burstein D."/>
            <person name="Anantharaman K."/>
            <person name="Lane K.R."/>
            <person name="Thomas B.C."/>
            <person name="Pan C."/>
            <person name="Northen T.R."/>
            <person name="Banfield J.F."/>
        </authorList>
    </citation>
    <scope>NUCLEOTIDE SEQUENCE [LARGE SCALE GENOMIC DNA]</scope>
    <source>
        <strain evidence="5">WS_10</strain>
    </source>
</reference>
<evidence type="ECO:0000313" key="6">
    <source>
        <dbReference type="Proteomes" id="UP000319836"/>
    </source>
</evidence>
<evidence type="ECO:0000259" key="4">
    <source>
        <dbReference type="Pfam" id="PF00330"/>
    </source>
</evidence>
<dbReference type="SUPFAM" id="SSF52016">
    <property type="entry name" value="LeuD/IlvD-like"/>
    <property type="match status" value="1"/>
</dbReference>
<dbReference type="InterPro" id="IPR036008">
    <property type="entry name" value="Aconitase_4Fe-4S_dom"/>
</dbReference>
<dbReference type="InterPro" id="IPR001030">
    <property type="entry name" value="Acoase/IPM_deHydtase_lsu_aba"/>
</dbReference>
<dbReference type="GO" id="GO:0003994">
    <property type="term" value="F:aconitate hydratase activity"/>
    <property type="evidence" value="ECO:0007669"/>
    <property type="project" value="TreeGrafter"/>
</dbReference>
<organism evidence="5 6">
    <name type="scientific">Eiseniibacteriota bacterium</name>
    <dbReference type="NCBI Taxonomy" id="2212470"/>
    <lineage>
        <taxon>Bacteria</taxon>
        <taxon>Candidatus Eiseniibacteriota</taxon>
    </lineage>
</organism>
<dbReference type="Pfam" id="PF00330">
    <property type="entry name" value="Aconitase"/>
    <property type="match status" value="1"/>
</dbReference>
<proteinExistence type="predicted"/>
<evidence type="ECO:0000256" key="2">
    <source>
        <dbReference type="ARBA" id="ARBA00023004"/>
    </source>
</evidence>
<dbReference type="InterPro" id="IPR015931">
    <property type="entry name" value="Acnase/IPM_dHydase_lsu_aba_1/3"/>
</dbReference>
<evidence type="ECO:0000313" key="5">
    <source>
        <dbReference type="EMBL" id="TMQ71797.1"/>
    </source>
</evidence>
<protein>
    <recommendedName>
        <fullName evidence="4">Aconitase/3-isopropylmalate dehydratase large subunit alpha/beta/alpha domain-containing protein</fullName>
    </recommendedName>
</protein>
<dbReference type="Proteomes" id="UP000319836">
    <property type="component" value="Unassembled WGS sequence"/>
</dbReference>
<dbReference type="AlphaFoldDB" id="A0A538U7F2"/>
<comment type="caution">
    <text evidence="5">The sequence shown here is derived from an EMBL/GenBank/DDBJ whole genome shotgun (WGS) entry which is preliminary data.</text>
</comment>
<dbReference type="Gene3D" id="3.30.499.10">
    <property type="entry name" value="Aconitase, domain 3"/>
    <property type="match status" value="2"/>
</dbReference>
<dbReference type="GO" id="GO:0005829">
    <property type="term" value="C:cytosol"/>
    <property type="evidence" value="ECO:0007669"/>
    <property type="project" value="TreeGrafter"/>
</dbReference>
<dbReference type="PANTHER" id="PTHR43160">
    <property type="entry name" value="ACONITATE HYDRATASE B"/>
    <property type="match status" value="1"/>
</dbReference>
<keyword evidence="1" id="KW-0479">Metal-binding</keyword>
<keyword evidence="2" id="KW-0408">Iron</keyword>
<dbReference type="PANTHER" id="PTHR43160:SF3">
    <property type="entry name" value="ACONITATE HYDRATASE, MITOCHONDRIAL"/>
    <property type="match status" value="1"/>
</dbReference>
<evidence type="ECO:0000256" key="3">
    <source>
        <dbReference type="ARBA" id="ARBA00023014"/>
    </source>
</evidence>
<feature type="domain" description="Aconitase/3-isopropylmalate dehydratase large subunit alpha/beta/alpha" evidence="4">
    <location>
        <begin position="76"/>
        <end position="240"/>
    </location>
</feature>